<dbReference type="SUPFAM" id="SSF52172">
    <property type="entry name" value="CheY-like"/>
    <property type="match status" value="1"/>
</dbReference>
<dbReference type="AlphaFoldDB" id="A0A1Z5RB51"/>
<feature type="compositionally biased region" description="Low complexity" evidence="2">
    <location>
        <begin position="302"/>
        <end position="316"/>
    </location>
</feature>
<dbReference type="InParanoid" id="A0A1Z5RB51"/>
<dbReference type="InterPro" id="IPR001789">
    <property type="entry name" value="Sig_transdc_resp-reg_receiver"/>
</dbReference>
<evidence type="ECO:0000313" key="5">
    <source>
        <dbReference type="Proteomes" id="UP000000768"/>
    </source>
</evidence>
<evidence type="ECO:0000256" key="1">
    <source>
        <dbReference type="PROSITE-ProRule" id="PRU00169"/>
    </source>
</evidence>
<dbReference type="Gene3D" id="3.40.50.2300">
    <property type="match status" value="1"/>
</dbReference>
<dbReference type="InterPro" id="IPR011006">
    <property type="entry name" value="CheY-like_superfamily"/>
</dbReference>
<feature type="region of interest" description="Disordered" evidence="2">
    <location>
        <begin position="295"/>
        <end position="364"/>
    </location>
</feature>
<evidence type="ECO:0000259" key="3">
    <source>
        <dbReference type="PROSITE" id="PS50110"/>
    </source>
</evidence>
<reference evidence="5" key="2">
    <citation type="journal article" date="2018" name="Plant J.">
        <title>The Sorghum bicolor reference genome: improved assembly, gene annotations, a transcriptome atlas, and signatures of genome organization.</title>
        <authorList>
            <person name="McCormick R.F."/>
            <person name="Truong S.K."/>
            <person name="Sreedasyam A."/>
            <person name="Jenkins J."/>
            <person name="Shu S."/>
            <person name="Sims D."/>
            <person name="Kennedy M."/>
            <person name="Amirebrahimi M."/>
            <person name="Weers B.D."/>
            <person name="McKinley B."/>
            <person name="Mattison A."/>
            <person name="Morishige D.T."/>
            <person name="Grimwood J."/>
            <person name="Schmutz J."/>
            <person name="Mullet J.E."/>
        </authorList>
    </citation>
    <scope>NUCLEOTIDE SEQUENCE [LARGE SCALE GENOMIC DNA]</scope>
    <source>
        <strain evidence="5">cv. BTx623</strain>
    </source>
</reference>
<evidence type="ECO:0000313" key="4">
    <source>
        <dbReference type="EMBL" id="OQU80606.1"/>
    </source>
</evidence>
<organism evidence="4 5">
    <name type="scientific">Sorghum bicolor</name>
    <name type="common">Sorghum</name>
    <name type="synonym">Sorghum vulgare</name>
    <dbReference type="NCBI Taxonomy" id="4558"/>
    <lineage>
        <taxon>Eukaryota</taxon>
        <taxon>Viridiplantae</taxon>
        <taxon>Streptophyta</taxon>
        <taxon>Embryophyta</taxon>
        <taxon>Tracheophyta</taxon>
        <taxon>Spermatophyta</taxon>
        <taxon>Magnoliopsida</taxon>
        <taxon>Liliopsida</taxon>
        <taxon>Poales</taxon>
        <taxon>Poaceae</taxon>
        <taxon>PACMAD clade</taxon>
        <taxon>Panicoideae</taxon>
        <taxon>Andropogonodae</taxon>
        <taxon>Andropogoneae</taxon>
        <taxon>Sorghinae</taxon>
        <taxon>Sorghum</taxon>
    </lineage>
</organism>
<dbReference type="EMBL" id="CM000766">
    <property type="protein sequence ID" value="OQU80606.1"/>
    <property type="molecule type" value="Genomic_DNA"/>
</dbReference>
<keyword evidence="5" id="KW-1185">Reference proteome</keyword>
<sequence>MENDSHAAFPNGIRALIVDNNARFLRTASLMLSLLNFQVATCETPASAVKLLTGRLKDADVVFIDALRAASCGFDFRAMVEPNMCIPVIYFYSFDYKVAGDLAEALRRTVWAATYVIKKPLDAGEVCRLWRIIQWSKVLLQRGENTLPWLEWPRGIQALPATVEARLPSSSTFEDQAREEEEDDDGCDLFKVVRAGRGRRRKLGDRHDGSSSSRGHVGGGGSGVAVRGNNPMIFADTAGPSSSNVAAFAGAGPSNTSAAPALLPLLVYQAPARATSLAPHAVYSAQAPAAGQPPLVYHHHQQQQQQQQQPVAAARAGRGRRRKLGDSNDGGSSSHGRGSVAAGTAEPTRSPGHRCPQPAARPLSVHAARPPDALHATQPHDLWRRCRAEQQQCHSLRRRHLHLRPSTAASVPITGTSKSNTTGTACGVLIVSDGSTITSKISVARPNRSRTRDEHRNCRQGVGSPFHLCSQRVQ</sequence>
<dbReference type="GO" id="GO:0000160">
    <property type="term" value="P:phosphorelay signal transduction system"/>
    <property type="evidence" value="ECO:0007669"/>
    <property type="project" value="InterPro"/>
</dbReference>
<proteinExistence type="predicted"/>
<dbReference type="PROSITE" id="PS50110">
    <property type="entry name" value="RESPONSE_REGULATORY"/>
    <property type="match status" value="1"/>
</dbReference>
<dbReference type="Proteomes" id="UP000000768">
    <property type="component" value="Chromosome 7"/>
</dbReference>
<protein>
    <recommendedName>
        <fullName evidence="3">Response regulatory domain-containing protein</fullName>
    </recommendedName>
</protein>
<name>A0A1Z5RB51_SORBI</name>
<feature type="region of interest" description="Disordered" evidence="2">
    <location>
        <begin position="200"/>
        <end position="224"/>
    </location>
</feature>
<feature type="modified residue" description="4-aspartylphosphate" evidence="1">
    <location>
        <position position="65"/>
    </location>
</feature>
<reference evidence="4 5" key="1">
    <citation type="journal article" date="2009" name="Nature">
        <title>The Sorghum bicolor genome and the diversification of grasses.</title>
        <authorList>
            <person name="Paterson A.H."/>
            <person name="Bowers J.E."/>
            <person name="Bruggmann R."/>
            <person name="Dubchak I."/>
            <person name="Grimwood J."/>
            <person name="Gundlach H."/>
            <person name="Haberer G."/>
            <person name="Hellsten U."/>
            <person name="Mitros T."/>
            <person name="Poliakov A."/>
            <person name="Schmutz J."/>
            <person name="Spannagl M."/>
            <person name="Tang H."/>
            <person name="Wang X."/>
            <person name="Wicker T."/>
            <person name="Bharti A.K."/>
            <person name="Chapman J."/>
            <person name="Feltus F.A."/>
            <person name="Gowik U."/>
            <person name="Grigoriev I.V."/>
            <person name="Lyons E."/>
            <person name="Maher C.A."/>
            <person name="Martis M."/>
            <person name="Narechania A."/>
            <person name="Otillar R.P."/>
            <person name="Penning B.W."/>
            <person name="Salamov A.A."/>
            <person name="Wang Y."/>
            <person name="Zhang L."/>
            <person name="Carpita N.C."/>
            <person name="Freeling M."/>
            <person name="Gingle A.R."/>
            <person name="Hash C.T."/>
            <person name="Keller B."/>
            <person name="Klein P."/>
            <person name="Kresovich S."/>
            <person name="McCann M.C."/>
            <person name="Ming R."/>
            <person name="Peterson D.G."/>
            <person name="Mehboob-ur-Rahman"/>
            <person name="Ware D."/>
            <person name="Westhoff P."/>
            <person name="Mayer K.F."/>
            <person name="Messing J."/>
            <person name="Rokhsar D.S."/>
        </authorList>
    </citation>
    <scope>NUCLEOTIDE SEQUENCE [LARGE SCALE GENOMIC DNA]</scope>
    <source>
        <strain evidence="5">cv. BTx623</strain>
    </source>
</reference>
<dbReference type="Gramene" id="OQU80606">
    <property type="protein sequence ID" value="OQU80606"/>
    <property type="gene ID" value="SORBI_3007G150500"/>
</dbReference>
<feature type="domain" description="Response regulatory" evidence="3">
    <location>
        <begin position="14"/>
        <end position="134"/>
    </location>
</feature>
<feature type="compositionally biased region" description="Low complexity" evidence="2">
    <location>
        <begin position="327"/>
        <end position="339"/>
    </location>
</feature>
<evidence type="ECO:0000256" key="2">
    <source>
        <dbReference type="SAM" id="MobiDB-lite"/>
    </source>
</evidence>
<accession>A0A1Z5RB51</accession>
<keyword evidence="1" id="KW-0597">Phosphoprotein</keyword>
<gene>
    <name evidence="4" type="ORF">SORBI_3007G150500</name>
</gene>